<feature type="signal peptide" evidence="1">
    <location>
        <begin position="1"/>
        <end position="20"/>
    </location>
</feature>
<evidence type="ECO:0000313" key="2">
    <source>
        <dbReference type="EMBL" id="EDW41531.1"/>
    </source>
</evidence>
<dbReference type="AlphaFoldDB" id="B4HI35"/>
<dbReference type="STRING" id="7238.B4HI35"/>
<evidence type="ECO:0000313" key="3">
    <source>
        <dbReference type="Proteomes" id="UP000001292"/>
    </source>
</evidence>
<sequence length="41" mass="4399">MRSLILVALLAFLAVCFVAGRPAEDEESSAAVVENADEEFD</sequence>
<keyword evidence="3" id="KW-1185">Reference proteome</keyword>
<dbReference type="EMBL" id="CH480815">
    <property type="protein sequence ID" value="EDW41531.1"/>
    <property type="molecule type" value="Genomic_DNA"/>
</dbReference>
<reference evidence="2 3" key="1">
    <citation type="journal article" date="2007" name="Nature">
        <title>Evolution of genes and genomes on the Drosophila phylogeny.</title>
        <authorList>
            <consortium name="Drosophila 12 Genomes Consortium"/>
            <person name="Clark A.G."/>
            <person name="Eisen M.B."/>
            <person name="Smith D.R."/>
            <person name="Bergman C.M."/>
            <person name="Oliver B."/>
            <person name="Markow T.A."/>
            <person name="Kaufman T.C."/>
            <person name="Kellis M."/>
            <person name="Gelbart W."/>
            <person name="Iyer V.N."/>
            <person name="Pollard D.A."/>
            <person name="Sackton T.B."/>
            <person name="Larracuente A.M."/>
            <person name="Singh N.D."/>
            <person name="Abad J.P."/>
            <person name="Abt D.N."/>
            <person name="Adryan B."/>
            <person name="Aguade M."/>
            <person name="Akashi H."/>
            <person name="Anderson W.W."/>
            <person name="Aquadro C.F."/>
            <person name="Ardell D.H."/>
            <person name="Arguello R."/>
            <person name="Artieri C.G."/>
            <person name="Barbash D.A."/>
            <person name="Barker D."/>
            <person name="Barsanti P."/>
            <person name="Batterham P."/>
            <person name="Batzoglou S."/>
            <person name="Begun D."/>
            <person name="Bhutkar A."/>
            <person name="Blanco E."/>
            <person name="Bosak S.A."/>
            <person name="Bradley R.K."/>
            <person name="Brand A.D."/>
            <person name="Brent M.R."/>
            <person name="Brooks A.N."/>
            <person name="Brown R.H."/>
            <person name="Butlin R.K."/>
            <person name="Caggese C."/>
            <person name="Calvi B.R."/>
            <person name="Bernardo de Carvalho A."/>
            <person name="Caspi A."/>
            <person name="Castrezana S."/>
            <person name="Celniker S.E."/>
            <person name="Chang J.L."/>
            <person name="Chapple C."/>
            <person name="Chatterji S."/>
            <person name="Chinwalla A."/>
            <person name="Civetta A."/>
            <person name="Clifton S.W."/>
            <person name="Comeron J.M."/>
            <person name="Costello J.C."/>
            <person name="Coyne J.A."/>
            <person name="Daub J."/>
            <person name="David R.G."/>
            <person name="Delcher A.L."/>
            <person name="Delehaunty K."/>
            <person name="Do C.B."/>
            <person name="Ebling H."/>
            <person name="Edwards K."/>
            <person name="Eickbush T."/>
            <person name="Evans J.D."/>
            <person name="Filipski A."/>
            <person name="Findeiss S."/>
            <person name="Freyhult E."/>
            <person name="Fulton L."/>
            <person name="Fulton R."/>
            <person name="Garcia A.C."/>
            <person name="Gardiner A."/>
            <person name="Garfield D.A."/>
            <person name="Garvin B.E."/>
            <person name="Gibson G."/>
            <person name="Gilbert D."/>
            <person name="Gnerre S."/>
            <person name="Godfrey J."/>
            <person name="Good R."/>
            <person name="Gotea V."/>
            <person name="Gravely B."/>
            <person name="Greenberg A.J."/>
            <person name="Griffiths-Jones S."/>
            <person name="Gross S."/>
            <person name="Guigo R."/>
            <person name="Gustafson E.A."/>
            <person name="Haerty W."/>
            <person name="Hahn M.W."/>
            <person name="Halligan D.L."/>
            <person name="Halpern A.L."/>
            <person name="Halter G.M."/>
            <person name="Han M.V."/>
            <person name="Heger A."/>
            <person name="Hillier L."/>
            <person name="Hinrichs A.S."/>
            <person name="Holmes I."/>
            <person name="Hoskins R.A."/>
            <person name="Hubisz M.J."/>
            <person name="Hultmark D."/>
            <person name="Huntley M.A."/>
            <person name="Jaffe D.B."/>
            <person name="Jagadeeshan S."/>
            <person name="Jeck W.R."/>
            <person name="Johnson J."/>
            <person name="Jones C.D."/>
            <person name="Jordan W.C."/>
            <person name="Karpen G.H."/>
            <person name="Kataoka E."/>
            <person name="Keightley P.D."/>
            <person name="Kheradpour P."/>
            <person name="Kirkness E.F."/>
            <person name="Koerich L.B."/>
            <person name="Kristiansen K."/>
            <person name="Kudrna D."/>
            <person name="Kulathinal R.J."/>
            <person name="Kumar S."/>
            <person name="Kwok R."/>
            <person name="Lander E."/>
            <person name="Langley C.H."/>
            <person name="Lapoint R."/>
            <person name="Lazzaro B.P."/>
            <person name="Lee S.J."/>
            <person name="Levesque L."/>
            <person name="Li R."/>
            <person name="Lin C.F."/>
            <person name="Lin M.F."/>
            <person name="Lindblad-Toh K."/>
            <person name="Llopart A."/>
            <person name="Long M."/>
            <person name="Low L."/>
            <person name="Lozovsky E."/>
            <person name="Lu J."/>
            <person name="Luo M."/>
            <person name="Machado C.A."/>
            <person name="Makalowski W."/>
            <person name="Marzo M."/>
            <person name="Matsuda M."/>
            <person name="Matzkin L."/>
            <person name="McAllister B."/>
            <person name="McBride C.S."/>
            <person name="McKernan B."/>
            <person name="McKernan K."/>
            <person name="Mendez-Lago M."/>
            <person name="Minx P."/>
            <person name="Mollenhauer M.U."/>
            <person name="Montooth K."/>
            <person name="Mount S.M."/>
            <person name="Mu X."/>
            <person name="Myers E."/>
            <person name="Negre B."/>
            <person name="Newfeld S."/>
            <person name="Nielsen R."/>
            <person name="Noor M.A."/>
            <person name="O'Grady P."/>
            <person name="Pachter L."/>
            <person name="Papaceit M."/>
            <person name="Parisi M.J."/>
            <person name="Parisi M."/>
            <person name="Parts L."/>
            <person name="Pedersen J.S."/>
            <person name="Pesole G."/>
            <person name="Phillippy A.M."/>
            <person name="Ponting C.P."/>
            <person name="Pop M."/>
            <person name="Porcelli D."/>
            <person name="Powell J.R."/>
            <person name="Prohaska S."/>
            <person name="Pruitt K."/>
            <person name="Puig M."/>
            <person name="Quesneville H."/>
            <person name="Ram K.R."/>
            <person name="Rand D."/>
            <person name="Rasmussen M.D."/>
            <person name="Reed L.K."/>
            <person name="Reenan R."/>
            <person name="Reily A."/>
            <person name="Remington K.A."/>
            <person name="Rieger T.T."/>
            <person name="Ritchie M.G."/>
            <person name="Robin C."/>
            <person name="Rogers Y.H."/>
            <person name="Rohde C."/>
            <person name="Rozas J."/>
            <person name="Rubenfield M.J."/>
            <person name="Ruiz A."/>
            <person name="Russo S."/>
            <person name="Salzberg S.L."/>
            <person name="Sanchez-Gracia A."/>
            <person name="Saranga D.J."/>
            <person name="Sato H."/>
            <person name="Schaeffer S.W."/>
            <person name="Schatz M.C."/>
            <person name="Schlenke T."/>
            <person name="Schwartz R."/>
            <person name="Segarra C."/>
            <person name="Singh R.S."/>
            <person name="Sirot L."/>
            <person name="Sirota M."/>
            <person name="Sisneros N.B."/>
            <person name="Smith C.D."/>
            <person name="Smith T.F."/>
            <person name="Spieth J."/>
            <person name="Stage D.E."/>
            <person name="Stark A."/>
            <person name="Stephan W."/>
            <person name="Strausberg R.L."/>
            <person name="Strempel S."/>
            <person name="Sturgill D."/>
            <person name="Sutton G."/>
            <person name="Sutton G.G."/>
            <person name="Tao W."/>
            <person name="Teichmann S."/>
            <person name="Tobari Y.N."/>
            <person name="Tomimura Y."/>
            <person name="Tsolas J.M."/>
            <person name="Valente V.L."/>
            <person name="Venter E."/>
            <person name="Venter J.C."/>
            <person name="Vicario S."/>
            <person name="Vieira F.G."/>
            <person name="Vilella A.J."/>
            <person name="Villasante A."/>
            <person name="Walenz B."/>
            <person name="Wang J."/>
            <person name="Wasserman M."/>
            <person name="Watts T."/>
            <person name="Wilson D."/>
            <person name="Wilson R.K."/>
            <person name="Wing R.A."/>
            <person name="Wolfner M.F."/>
            <person name="Wong A."/>
            <person name="Wong G.K."/>
            <person name="Wu C.I."/>
            <person name="Wu G."/>
            <person name="Yamamoto D."/>
            <person name="Yang H.P."/>
            <person name="Yang S.P."/>
            <person name="Yorke J.A."/>
            <person name="Yoshida K."/>
            <person name="Zdobnov E."/>
            <person name="Zhang P."/>
            <person name="Zhang Y."/>
            <person name="Zimin A.V."/>
            <person name="Baldwin J."/>
            <person name="Abdouelleil A."/>
            <person name="Abdulkadir J."/>
            <person name="Abebe A."/>
            <person name="Abera B."/>
            <person name="Abreu J."/>
            <person name="Acer S.C."/>
            <person name="Aftuck L."/>
            <person name="Alexander A."/>
            <person name="An P."/>
            <person name="Anderson E."/>
            <person name="Anderson S."/>
            <person name="Arachi H."/>
            <person name="Azer M."/>
            <person name="Bachantsang P."/>
            <person name="Barry A."/>
            <person name="Bayul T."/>
            <person name="Berlin A."/>
            <person name="Bessette D."/>
            <person name="Bloom T."/>
            <person name="Blye J."/>
            <person name="Boguslavskiy L."/>
            <person name="Bonnet C."/>
            <person name="Boukhgalter B."/>
            <person name="Bourzgui I."/>
            <person name="Brown A."/>
            <person name="Cahill P."/>
            <person name="Channer S."/>
            <person name="Cheshatsang Y."/>
            <person name="Chuda L."/>
            <person name="Citroen M."/>
            <person name="Collymore A."/>
            <person name="Cooke P."/>
            <person name="Costello M."/>
            <person name="D'Aco K."/>
            <person name="Daza R."/>
            <person name="De Haan G."/>
            <person name="DeGray S."/>
            <person name="DeMaso C."/>
            <person name="Dhargay N."/>
            <person name="Dooley K."/>
            <person name="Dooley E."/>
            <person name="Doricent M."/>
            <person name="Dorje P."/>
            <person name="Dorjee K."/>
            <person name="Dupes A."/>
            <person name="Elong R."/>
            <person name="Falk J."/>
            <person name="Farina A."/>
            <person name="Faro S."/>
            <person name="Ferguson D."/>
            <person name="Fisher S."/>
            <person name="Foley C.D."/>
            <person name="Franke A."/>
            <person name="Friedrich D."/>
            <person name="Gadbois L."/>
            <person name="Gearin G."/>
            <person name="Gearin C.R."/>
            <person name="Giannoukos G."/>
            <person name="Goode T."/>
            <person name="Graham J."/>
            <person name="Grandbois E."/>
            <person name="Grewal S."/>
            <person name="Gyaltsen K."/>
            <person name="Hafez N."/>
            <person name="Hagos B."/>
            <person name="Hall J."/>
            <person name="Henson C."/>
            <person name="Hollinger A."/>
            <person name="Honan T."/>
            <person name="Huard M.D."/>
            <person name="Hughes L."/>
            <person name="Hurhula B."/>
            <person name="Husby M.E."/>
            <person name="Kamat A."/>
            <person name="Kanga B."/>
            <person name="Kashin S."/>
            <person name="Khazanovich D."/>
            <person name="Kisner P."/>
            <person name="Lance K."/>
            <person name="Lara M."/>
            <person name="Lee W."/>
            <person name="Lennon N."/>
            <person name="Letendre F."/>
            <person name="LeVine R."/>
            <person name="Lipovsky A."/>
            <person name="Liu X."/>
            <person name="Liu J."/>
            <person name="Liu S."/>
            <person name="Lokyitsang T."/>
            <person name="Lokyitsang Y."/>
            <person name="Lubonja R."/>
            <person name="Lui A."/>
            <person name="MacDonald P."/>
            <person name="Magnisalis V."/>
            <person name="Maru K."/>
            <person name="Matthews C."/>
            <person name="McCusker W."/>
            <person name="McDonough S."/>
            <person name="Mehta T."/>
            <person name="Meldrim J."/>
            <person name="Meneus L."/>
            <person name="Mihai O."/>
            <person name="Mihalev A."/>
            <person name="Mihova T."/>
            <person name="Mittelman R."/>
            <person name="Mlenga V."/>
            <person name="Montmayeur A."/>
            <person name="Mulrain L."/>
            <person name="Navidi A."/>
            <person name="Naylor J."/>
            <person name="Negash T."/>
            <person name="Nguyen T."/>
            <person name="Nguyen N."/>
            <person name="Nicol R."/>
            <person name="Norbu C."/>
            <person name="Norbu N."/>
            <person name="Novod N."/>
            <person name="O'Neill B."/>
            <person name="Osman S."/>
            <person name="Markiewicz E."/>
            <person name="Oyono O.L."/>
            <person name="Patti C."/>
            <person name="Phunkhang P."/>
            <person name="Pierre F."/>
            <person name="Priest M."/>
            <person name="Raghuraman S."/>
            <person name="Rege F."/>
            <person name="Reyes R."/>
            <person name="Rise C."/>
            <person name="Rogov P."/>
            <person name="Ross K."/>
            <person name="Ryan E."/>
            <person name="Settipalli S."/>
            <person name="Shea T."/>
            <person name="Sherpa N."/>
            <person name="Shi L."/>
            <person name="Shih D."/>
            <person name="Sparrow T."/>
            <person name="Spaulding J."/>
            <person name="Stalker J."/>
            <person name="Stange-Thomann N."/>
            <person name="Stavropoulos S."/>
            <person name="Stone C."/>
            <person name="Strader C."/>
            <person name="Tesfaye S."/>
            <person name="Thomson T."/>
            <person name="Thoulutsang Y."/>
            <person name="Thoulutsang D."/>
            <person name="Topham K."/>
            <person name="Topping I."/>
            <person name="Tsamla T."/>
            <person name="Vassiliev H."/>
            <person name="Vo A."/>
            <person name="Wangchuk T."/>
            <person name="Wangdi T."/>
            <person name="Weiand M."/>
            <person name="Wilkinson J."/>
            <person name="Wilson A."/>
            <person name="Yadav S."/>
            <person name="Young G."/>
            <person name="Yu Q."/>
            <person name="Zembek L."/>
            <person name="Zhong D."/>
            <person name="Zimmer A."/>
            <person name="Zwirko Z."/>
            <person name="Jaffe D.B."/>
            <person name="Alvarez P."/>
            <person name="Brockman W."/>
            <person name="Butler J."/>
            <person name="Chin C."/>
            <person name="Gnerre S."/>
            <person name="Grabherr M."/>
            <person name="Kleber M."/>
            <person name="Mauceli E."/>
            <person name="MacCallum I."/>
        </authorList>
    </citation>
    <scope>NUCLEOTIDE SEQUENCE [LARGE SCALE GENOMIC DNA]</scope>
    <source>
        <strain evidence="3">Rob3c / Tucson 14021-0248.25</strain>
    </source>
</reference>
<accession>B4HI35</accession>
<feature type="chain" id="PRO_5002805544" evidence="1">
    <location>
        <begin position="21"/>
        <end position="41"/>
    </location>
</feature>
<gene>
    <name evidence="2" type="primary">Dsec\GM24512</name>
    <name evidence="2" type="ORF">Dsec_GM24512</name>
</gene>
<name>B4HI35_DROSE</name>
<protein>
    <submittedName>
        <fullName evidence="2">GM24512</fullName>
    </submittedName>
</protein>
<organism evidence="3">
    <name type="scientific">Drosophila sechellia</name>
    <name type="common">Fruit fly</name>
    <dbReference type="NCBI Taxonomy" id="7238"/>
    <lineage>
        <taxon>Eukaryota</taxon>
        <taxon>Metazoa</taxon>
        <taxon>Ecdysozoa</taxon>
        <taxon>Arthropoda</taxon>
        <taxon>Hexapoda</taxon>
        <taxon>Insecta</taxon>
        <taxon>Pterygota</taxon>
        <taxon>Neoptera</taxon>
        <taxon>Endopterygota</taxon>
        <taxon>Diptera</taxon>
        <taxon>Brachycera</taxon>
        <taxon>Muscomorpha</taxon>
        <taxon>Ephydroidea</taxon>
        <taxon>Drosophilidae</taxon>
        <taxon>Drosophila</taxon>
        <taxon>Sophophora</taxon>
    </lineage>
</organism>
<keyword evidence="1" id="KW-0732">Signal</keyword>
<evidence type="ECO:0000256" key="1">
    <source>
        <dbReference type="SAM" id="SignalP"/>
    </source>
</evidence>
<proteinExistence type="predicted"/>
<dbReference type="HOGENOM" id="CLU_3280052_0_0_1"/>
<dbReference type="Proteomes" id="UP000001292">
    <property type="component" value="Unassembled WGS sequence"/>
</dbReference>